<dbReference type="Proteomes" id="UP000039046">
    <property type="component" value="Unassembled WGS sequence"/>
</dbReference>
<evidence type="ECO:0000256" key="1">
    <source>
        <dbReference type="ARBA" id="ARBA00022692"/>
    </source>
</evidence>
<evidence type="ECO:0000256" key="6">
    <source>
        <dbReference type="SAM" id="Phobius"/>
    </source>
</evidence>
<keyword evidence="4 6" id="KW-1133">Transmembrane helix</keyword>
<feature type="transmembrane region" description="Helical" evidence="6">
    <location>
        <begin position="465"/>
        <end position="482"/>
    </location>
</feature>
<dbReference type="SUPFAM" id="SSF52540">
    <property type="entry name" value="P-loop containing nucleoside triphosphate hydrolases"/>
    <property type="match status" value="2"/>
</dbReference>
<keyword evidence="5 6" id="KW-0472">Membrane</keyword>
<evidence type="ECO:0000256" key="2">
    <source>
        <dbReference type="ARBA" id="ARBA00022741"/>
    </source>
</evidence>
<accession>A0A0A1T5U7</accession>
<dbReference type="InterPro" id="IPR003593">
    <property type="entry name" value="AAA+_ATPase"/>
</dbReference>
<evidence type="ECO:0000313" key="9">
    <source>
        <dbReference type="Proteomes" id="UP000039046"/>
    </source>
</evidence>
<dbReference type="InterPro" id="IPR003439">
    <property type="entry name" value="ABC_transporter-like_ATP-bd"/>
</dbReference>
<dbReference type="Gene3D" id="3.40.50.300">
    <property type="entry name" value="P-loop containing nucleotide triphosphate hydrolases"/>
    <property type="match status" value="2"/>
</dbReference>
<feature type="transmembrane region" description="Helical" evidence="6">
    <location>
        <begin position="374"/>
        <end position="393"/>
    </location>
</feature>
<dbReference type="Pfam" id="PF00005">
    <property type="entry name" value="ABC_tran"/>
    <property type="match status" value="2"/>
</dbReference>
<feature type="transmembrane region" description="Helical" evidence="6">
    <location>
        <begin position="279"/>
        <end position="299"/>
    </location>
</feature>
<organism evidence="8 9">
    <name type="scientific">[Torrubiella] hemipterigena</name>
    <dbReference type="NCBI Taxonomy" id="1531966"/>
    <lineage>
        <taxon>Eukaryota</taxon>
        <taxon>Fungi</taxon>
        <taxon>Dikarya</taxon>
        <taxon>Ascomycota</taxon>
        <taxon>Pezizomycotina</taxon>
        <taxon>Sordariomycetes</taxon>
        <taxon>Hypocreomycetidae</taxon>
        <taxon>Hypocreales</taxon>
        <taxon>Clavicipitaceae</taxon>
        <taxon>Clavicipitaceae incertae sedis</taxon>
        <taxon>'Torrubiella' clade</taxon>
    </lineage>
</organism>
<feature type="transmembrane region" description="Helical" evidence="6">
    <location>
        <begin position="488"/>
        <end position="512"/>
    </location>
</feature>
<dbReference type="SMART" id="SM00382">
    <property type="entry name" value="AAA"/>
    <property type="match status" value="2"/>
</dbReference>
<feature type="transmembrane region" description="Helical" evidence="6">
    <location>
        <begin position="865"/>
        <end position="884"/>
    </location>
</feature>
<feature type="transmembrane region" description="Helical" evidence="6">
    <location>
        <begin position="71"/>
        <end position="89"/>
    </location>
</feature>
<evidence type="ECO:0000313" key="8">
    <source>
        <dbReference type="EMBL" id="CEJ81495.1"/>
    </source>
</evidence>
<feature type="transmembrane region" description="Helical" evidence="6">
    <location>
        <begin position="937"/>
        <end position="956"/>
    </location>
</feature>
<dbReference type="InterPro" id="IPR027417">
    <property type="entry name" value="P-loop_NTPase"/>
</dbReference>
<dbReference type="PROSITE" id="PS00211">
    <property type="entry name" value="ABC_TRANSPORTER_1"/>
    <property type="match status" value="1"/>
</dbReference>
<dbReference type="InterPro" id="IPR017871">
    <property type="entry name" value="ABC_transporter-like_CS"/>
</dbReference>
<dbReference type="GO" id="GO:0016887">
    <property type="term" value="F:ATP hydrolysis activity"/>
    <property type="evidence" value="ECO:0007669"/>
    <property type="project" value="InterPro"/>
</dbReference>
<dbReference type="PANTHER" id="PTHR24223:SF399">
    <property type="entry name" value="ABC TRANSPORTER ATNG"/>
    <property type="match status" value="1"/>
</dbReference>
<evidence type="ECO:0000256" key="3">
    <source>
        <dbReference type="ARBA" id="ARBA00022840"/>
    </source>
</evidence>
<dbReference type="STRING" id="1531966.A0A0A1T5U7"/>
<dbReference type="PROSITE" id="PS50893">
    <property type="entry name" value="ABC_TRANSPORTER_2"/>
    <property type="match status" value="1"/>
</dbReference>
<dbReference type="InterPro" id="IPR036640">
    <property type="entry name" value="ABC1_TM_sf"/>
</dbReference>
<dbReference type="InterPro" id="IPR050173">
    <property type="entry name" value="ABC_transporter_C-like"/>
</dbReference>
<dbReference type="SUPFAM" id="SSF90123">
    <property type="entry name" value="ABC transporter transmembrane region"/>
    <property type="match status" value="2"/>
</dbReference>
<feature type="transmembrane region" description="Helical" evidence="6">
    <location>
        <begin position="346"/>
        <end position="368"/>
    </location>
</feature>
<feature type="transmembrane region" description="Helical" evidence="6">
    <location>
        <begin position="241"/>
        <end position="259"/>
    </location>
</feature>
<gene>
    <name evidence="8" type="ORF">VHEMI01617</name>
</gene>
<name>A0A0A1T5U7_9HYPO</name>
<evidence type="ECO:0000256" key="5">
    <source>
        <dbReference type="ARBA" id="ARBA00023136"/>
    </source>
</evidence>
<keyword evidence="2" id="KW-0547">Nucleotide-binding</keyword>
<feature type="transmembrane region" description="Helical" evidence="6">
    <location>
        <begin position="12"/>
        <end position="29"/>
    </location>
</feature>
<proteinExistence type="predicted"/>
<dbReference type="GO" id="GO:0016020">
    <property type="term" value="C:membrane"/>
    <property type="evidence" value="ECO:0007669"/>
    <property type="project" value="InterPro"/>
</dbReference>
<sequence length="1352" mass="148620">MDLSNLSLSEKGLVLVHAASLLSSLLLYVPPHITGREPQRLAVAKPIRLAAVFGKAVVLCTEKENGILHDFLSTLALLGCAMPAFALVFPNLVALFSGQHVLYISIVLDILFDAIAAPQFSRFFVSPLLPRLGLISMTINCILLARPPSSLAQAAQSRDWSFTRPLKEFWSTTMSITKEATIPNPDAIQPADRYVHQDQFAVTIEKQLFTLQDKRKQSKEDGTVHSLATALVSFLLDGHPAILFQVFIFALLSVLQSIYLQNTLPLLGLASPKLTPAHLHFVLATAVLFTGMAIIKAKLGALTVDATYKTKQVLTAAVFQKTLRLNKRIALDSTARTLLSDEIETIVTNMPFASSAILSVVEICFALLALRYTVGTLGSLVLVASTILHLYMVHHTSQMGEQQAQISQVSRRLFLAVKDMVGCIVPLKMMGLEDTYFTRIHALKMTEQNVWREIHLSQISQSIQTAFYVGLSTCVLLVSMIWKCKVQGISITATAPIAALLFYQVSISAVYIPSLRLITSIKHNLDQIEEFLDTAEPMEQRQLRALGESANSDGANVRIAGLTCYLNGTTEPPFRRLDLSLKSGTVTVIRGSSASGKSAILESALGTITATAGSIEVPDCPIAYCSQTTWLQNASIRNNIIGLSTIDDNWYDQVVNACDLQVDFEALPQSDSTTVSNNSLNLSVGQKMKIALARAVYSKAPLLLLDDAFSIFDTAMALKISQSLFSHDSGLLRQSGVTVLLATQTFPIPGVVDVVYNIHANGASEVSHQSLQFTPTSSASDQTAQARIAQPQHQPADRIGPIHVRYNGFSIMGLLRFVLNTFLDRKSFYRFFCLLVLFSCLEWYIDVPVWTDFQLKNSSVYSFCSWVSACVISGAITIFAYRVLKLNLIPNFVKSTHGKMLQAVLWASAACNAANADQVETIMNEDMFAVTRRLPSVLAQIVYDGIYLVLYLATLVSVTRYSIYSGVAAIIVFYLVQKIFVAASQVADKISAAASMKMKSNFSNIIDGLTHIHGFRWSHQTWKQLLSDLSAAQQATRQQLRLDPWLVMAVDLTIVGVISCLAVSLTIFRDSISSYSVALNILTVCKLHKMAVEMAKLLLALANTKESLARMEYFRSNFESEEVREAVVLPERWGEDASIEFNRAVIGNHAPITGIAIPGRFVTIRGRSGSGKSRILLALLSLVPYEGSIKIAGREVREIPPRELRKHISTITQEPFDLPGTVEDNLFLYKLRNPEITGRVLDTVTMFLLAQIGILDAVGDYYDAAFSELHLSYGQRQGVNIARTALHKFQTSNFILLMDDACGRLDHETAAAYKQAVRECFFGNASIMVETADCDLEVVGLLPLPDPVDPLA</sequence>
<dbReference type="OrthoDB" id="4139357at2759"/>
<protein>
    <recommendedName>
        <fullName evidence="7">ABC transporter domain-containing protein</fullName>
    </recommendedName>
</protein>
<dbReference type="HOGENOM" id="CLU_258428_0_0_1"/>
<feature type="transmembrane region" description="Helical" evidence="6">
    <location>
        <begin position="962"/>
        <end position="981"/>
    </location>
</feature>
<keyword evidence="1 6" id="KW-0812">Transmembrane</keyword>
<dbReference type="Gene3D" id="1.20.1560.10">
    <property type="entry name" value="ABC transporter type 1, transmembrane domain"/>
    <property type="match status" value="2"/>
</dbReference>
<dbReference type="GO" id="GO:0005524">
    <property type="term" value="F:ATP binding"/>
    <property type="evidence" value="ECO:0007669"/>
    <property type="project" value="UniProtKB-KW"/>
</dbReference>
<dbReference type="GO" id="GO:0042626">
    <property type="term" value="F:ATPase-coupled transmembrane transporter activity"/>
    <property type="evidence" value="ECO:0007669"/>
    <property type="project" value="TreeGrafter"/>
</dbReference>
<dbReference type="PANTHER" id="PTHR24223">
    <property type="entry name" value="ATP-BINDING CASSETTE SUB-FAMILY C"/>
    <property type="match status" value="1"/>
</dbReference>
<reference evidence="8 9" key="1">
    <citation type="journal article" date="2015" name="Genome Announc.">
        <title>Draft Genome Sequence and Gene Annotation of the Entomopathogenic Fungus Verticillium hemipterigenum.</title>
        <authorList>
            <person name="Horn F."/>
            <person name="Habel A."/>
            <person name="Scharf D.H."/>
            <person name="Dworschak J."/>
            <person name="Brakhage A.A."/>
            <person name="Guthke R."/>
            <person name="Hertweck C."/>
            <person name="Linde J."/>
        </authorList>
    </citation>
    <scope>NUCLEOTIDE SEQUENCE [LARGE SCALE GENOMIC DNA]</scope>
</reference>
<keyword evidence="9" id="KW-1185">Reference proteome</keyword>
<feature type="transmembrane region" description="Helical" evidence="6">
    <location>
        <begin position="1045"/>
        <end position="1068"/>
    </location>
</feature>
<feature type="domain" description="ABC transporter" evidence="7">
    <location>
        <begin position="557"/>
        <end position="785"/>
    </location>
</feature>
<feature type="transmembrane region" description="Helical" evidence="6">
    <location>
        <begin position="828"/>
        <end position="845"/>
    </location>
</feature>
<keyword evidence="3" id="KW-0067">ATP-binding</keyword>
<dbReference type="EMBL" id="CDHN01000001">
    <property type="protein sequence ID" value="CEJ81495.1"/>
    <property type="molecule type" value="Genomic_DNA"/>
</dbReference>
<evidence type="ECO:0000256" key="4">
    <source>
        <dbReference type="ARBA" id="ARBA00022989"/>
    </source>
</evidence>
<evidence type="ECO:0000259" key="7">
    <source>
        <dbReference type="PROSITE" id="PS50893"/>
    </source>
</evidence>